<proteinExistence type="predicted"/>
<feature type="transmembrane region" description="Helical" evidence="1">
    <location>
        <begin position="12"/>
        <end position="34"/>
    </location>
</feature>
<feature type="transmembrane region" description="Helical" evidence="1">
    <location>
        <begin position="149"/>
        <end position="166"/>
    </location>
</feature>
<feature type="transmembrane region" description="Helical" evidence="1">
    <location>
        <begin position="362"/>
        <end position="384"/>
    </location>
</feature>
<feature type="transmembrane region" description="Helical" evidence="1">
    <location>
        <begin position="98"/>
        <end position="118"/>
    </location>
</feature>
<keyword evidence="4" id="KW-1185">Reference proteome</keyword>
<evidence type="ECO:0000313" key="4">
    <source>
        <dbReference type="Proteomes" id="UP000293162"/>
    </source>
</evidence>
<accession>A0A4V1ZCP8</accession>
<keyword evidence="1" id="KW-0472">Membrane</keyword>
<dbReference type="PANTHER" id="PTHR36927:SF4">
    <property type="entry name" value="BLR5718 PROTEIN"/>
    <property type="match status" value="1"/>
</dbReference>
<organism evidence="3 4">
    <name type="scientific">Emticicia agri</name>
    <dbReference type="NCBI Taxonomy" id="2492393"/>
    <lineage>
        <taxon>Bacteria</taxon>
        <taxon>Pseudomonadati</taxon>
        <taxon>Bacteroidota</taxon>
        <taxon>Cytophagia</taxon>
        <taxon>Cytophagales</taxon>
        <taxon>Leadbetterellaceae</taxon>
        <taxon>Emticicia</taxon>
    </lineage>
</organism>
<dbReference type="OrthoDB" id="5446016at2"/>
<feature type="transmembrane region" description="Helical" evidence="1">
    <location>
        <begin position="67"/>
        <end position="86"/>
    </location>
</feature>
<dbReference type="InterPro" id="IPR050623">
    <property type="entry name" value="Glucan_succinyl_AcylTrfase"/>
</dbReference>
<gene>
    <name evidence="3" type="ORF">EWM59_22375</name>
</gene>
<dbReference type="RefSeq" id="WP_130023485.1">
    <property type="nucleotide sequence ID" value="NZ_SEWF01000046.1"/>
</dbReference>
<dbReference type="Pfam" id="PF01757">
    <property type="entry name" value="Acyl_transf_3"/>
    <property type="match status" value="1"/>
</dbReference>
<dbReference type="EMBL" id="SEWF01000046">
    <property type="protein sequence ID" value="RYU93410.1"/>
    <property type="molecule type" value="Genomic_DNA"/>
</dbReference>
<reference evidence="3 4" key="1">
    <citation type="submission" date="2019-02" db="EMBL/GenBank/DDBJ databases">
        <title>Bacterial novel species Emticicia sp. 17J42-9 isolated from soil.</title>
        <authorList>
            <person name="Jung H.-Y."/>
        </authorList>
    </citation>
    <scope>NUCLEOTIDE SEQUENCE [LARGE SCALE GENOMIC DNA]</scope>
    <source>
        <strain evidence="3 4">17J42-9</strain>
    </source>
</reference>
<protein>
    <submittedName>
        <fullName evidence="3">Acyltransferase</fullName>
    </submittedName>
</protein>
<sequence length="394" mass="46034">MAKALNRNLWVDYLRSALTVLVVAHHASLAYTTFARFDKVAYIRSTHAVVDKKRWIGLDIFENFNDVFFMSLMFLIGGLFLIKSIDKKGIAVFIKDRFFRLFLPFISLGTLLMLIAYFPSYYLAKENTHLIAYVKDFFVVEQWPVGPPWFIWVLFVFNILLALLHSTIRKNSRNIAHFITLLQNKPVLFFIFWWVITWLLYVPIAYNIGAGTWTGFGPFDFQLSRVLLYFGYFMLGVSIGTTNFNQQLFALTSPIIRQWWLWLLLALSAYTLLTIVEQKEILANMVKTNQLGSLSGWMIYFSIYTASCTLSSIAFLTTFRKFVQTSFSWWNSLTENAYLIYLTHYIFITSIQFLLLTYDMPAFVKFLITFIISLTLSWGLSILLRKIKVINQYL</sequence>
<dbReference type="GO" id="GO:0016747">
    <property type="term" value="F:acyltransferase activity, transferring groups other than amino-acyl groups"/>
    <property type="evidence" value="ECO:0007669"/>
    <property type="project" value="InterPro"/>
</dbReference>
<comment type="caution">
    <text evidence="3">The sequence shown here is derived from an EMBL/GenBank/DDBJ whole genome shotgun (WGS) entry which is preliminary data.</text>
</comment>
<feature type="transmembrane region" description="Helical" evidence="1">
    <location>
        <begin position="296"/>
        <end position="317"/>
    </location>
</feature>
<keyword evidence="1" id="KW-0812">Transmembrane</keyword>
<evidence type="ECO:0000313" key="3">
    <source>
        <dbReference type="EMBL" id="RYU93410.1"/>
    </source>
</evidence>
<feature type="transmembrane region" description="Helical" evidence="1">
    <location>
        <begin position="187"/>
        <end position="206"/>
    </location>
</feature>
<keyword evidence="3" id="KW-0012">Acyltransferase</keyword>
<keyword evidence="3" id="KW-0808">Transferase</keyword>
<feature type="transmembrane region" description="Helical" evidence="1">
    <location>
        <begin position="226"/>
        <end position="244"/>
    </location>
</feature>
<evidence type="ECO:0000259" key="2">
    <source>
        <dbReference type="Pfam" id="PF01757"/>
    </source>
</evidence>
<dbReference type="Proteomes" id="UP000293162">
    <property type="component" value="Unassembled WGS sequence"/>
</dbReference>
<feature type="transmembrane region" description="Helical" evidence="1">
    <location>
        <begin position="338"/>
        <end position="356"/>
    </location>
</feature>
<dbReference type="AlphaFoldDB" id="A0A4V1ZCP8"/>
<keyword evidence="1" id="KW-1133">Transmembrane helix</keyword>
<feature type="domain" description="Acyltransferase 3" evidence="2">
    <location>
        <begin position="8"/>
        <end position="381"/>
    </location>
</feature>
<dbReference type="PANTHER" id="PTHR36927">
    <property type="entry name" value="BLR4337 PROTEIN"/>
    <property type="match status" value="1"/>
</dbReference>
<evidence type="ECO:0000256" key="1">
    <source>
        <dbReference type="SAM" id="Phobius"/>
    </source>
</evidence>
<feature type="transmembrane region" description="Helical" evidence="1">
    <location>
        <begin position="256"/>
        <end position="276"/>
    </location>
</feature>
<name>A0A4V1ZCP8_9BACT</name>
<dbReference type="InterPro" id="IPR002656">
    <property type="entry name" value="Acyl_transf_3_dom"/>
</dbReference>